<evidence type="ECO:0000256" key="5">
    <source>
        <dbReference type="ARBA" id="ARBA00023274"/>
    </source>
</evidence>
<protein>
    <submittedName>
        <fullName evidence="8">Ribosomal protein S4</fullName>
    </submittedName>
</protein>
<dbReference type="Gene3D" id="1.10.1050.10">
    <property type="entry name" value="Ribosomal Protein S4 Delta 41, Chain A, domain 1"/>
    <property type="match status" value="1"/>
</dbReference>
<dbReference type="GO" id="GO:0019843">
    <property type="term" value="F:rRNA binding"/>
    <property type="evidence" value="ECO:0007669"/>
    <property type="project" value="UniProtKB-KW"/>
</dbReference>
<comment type="similarity">
    <text evidence="1">Belongs to the universal ribosomal protein uS4 family.</text>
</comment>
<dbReference type="CDD" id="cd00165">
    <property type="entry name" value="S4"/>
    <property type="match status" value="1"/>
</dbReference>
<evidence type="ECO:0000313" key="8">
    <source>
        <dbReference type="EMBL" id="QPJ79923.1"/>
    </source>
</evidence>
<organism evidence="8">
    <name type="scientific">Eucampia zodiacus</name>
    <dbReference type="NCBI Taxonomy" id="444606"/>
    <lineage>
        <taxon>Eukaryota</taxon>
        <taxon>Sar</taxon>
        <taxon>Stramenopiles</taxon>
        <taxon>Ochrophyta</taxon>
        <taxon>Bacillariophyta</taxon>
        <taxon>Mediophyceae</taxon>
        <taxon>Biddulphiophycidae</taxon>
        <taxon>Hemiaulales</taxon>
        <taxon>Hemiaulaceae</taxon>
        <taxon>Eucampia</taxon>
    </lineage>
</organism>
<dbReference type="PANTHER" id="PTHR11831">
    <property type="entry name" value="30S 40S RIBOSOMAL PROTEIN"/>
    <property type="match status" value="1"/>
</dbReference>
<accession>A0A7T0GFZ3</accession>
<geneLocation type="mitochondrion" evidence="8"/>
<evidence type="ECO:0000256" key="2">
    <source>
        <dbReference type="ARBA" id="ARBA00022730"/>
    </source>
</evidence>
<dbReference type="InterPro" id="IPR036986">
    <property type="entry name" value="S4_RNA-bd_sf"/>
</dbReference>
<dbReference type="InterPro" id="IPR022801">
    <property type="entry name" value="Ribosomal_uS4"/>
</dbReference>
<dbReference type="PROSITE" id="PS50889">
    <property type="entry name" value="S4"/>
    <property type="match status" value="1"/>
</dbReference>
<dbReference type="RefSeq" id="YP_010047255.1">
    <property type="nucleotide sequence ID" value="NC_054334.1"/>
</dbReference>
<keyword evidence="2 6" id="KW-0699">rRNA-binding</keyword>
<dbReference type="EMBL" id="MW026607">
    <property type="protein sequence ID" value="QPJ79923.1"/>
    <property type="molecule type" value="Genomic_DNA"/>
</dbReference>
<dbReference type="InterPro" id="IPR018079">
    <property type="entry name" value="Ribosomal_uS4_CS"/>
</dbReference>
<evidence type="ECO:0000256" key="6">
    <source>
        <dbReference type="PROSITE-ProRule" id="PRU00182"/>
    </source>
</evidence>
<evidence type="ECO:0000256" key="1">
    <source>
        <dbReference type="ARBA" id="ARBA00007465"/>
    </source>
</evidence>
<feature type="domain" description="RNA-binding S4" evidence="7">
    <location>
        <begin position="120"/>
        <end position="182"/>
    </location>
</feature>
<dbReference type="GO" id="GO:0015935">
    <property type="term" value="C:small ribosomal subunit"/>
    <property type="evidence" value="ECO:0007669"/>
    <property type="project" value="TreeGrafter"/>
</dbReference>
<dbReference type="GeneID" id="63657681"/>
<evidence type="ECO:0000259" key="7">
    <source>
        <dbReference type="SMART" id="SM00363"/>
    </source>
</evidence>
<keyword evidence="8" id="KW-0496">Mitochondrion</keyword>
<name>A0A7T0GFZ3_9STRA</name>
<dbReference type="SUPFAM" id="SSF55174">
    <property type="entry name" value="Alpha-L RNA-binding motif"/>
    <property type="match status" value="1"/>
</dbReference>
<keyword evidence="5" id="KW-0687">Ribonucleoprotein</keyword>
<reference evidence="8" key="1">
    <citation type="submission" date="2020-09" db="EMBL/GenBank/DDBJ databases">
        <title>The complete mitochondrial genome of Eucampia zodiacus (Baciuariophyta).</title>
        <authorList>
            <person name="Zhang M."/>
            <person name="Chen N."/>
        </authorList>
    </citation>
    <scope>NUCLEOTIDE SEQUENCE</scope>
    <source>
        <strain evidence="8">CNS00060</strain>
    </source>
</reference>
<gene>
    <name evidence="8" type="primary">rps4</name>
</gene>
<dbReference type="PANTHER" id="PTHR11831:SF4">
    <property type="entry name" value="SMALL RIBOSOMAL SUBUNIT PROTEIN US4M"/>
    <property type="match status" value="1"/>
</dbReference>
<proteinExistence type="inferred from homology"/>
<sequence length="233" mass="28113">MITKKYNRYKPLYKKFISLRKNISYNQKILNFNKKKWQKIIFFLKRSNKTKNKIYKIFDLNLYFISKFGTIFKKQHKYNLQTKQKINLFYGGLKKKYLKKLLFLNLEKNKSKSLMYGLENRLDTIIYRSHFSSSLRTSRQLISHGHILVNKIKIKNSSYKVQPGDNIEVSPNIKFLIKFNIGNSSLWPLPPKNLSINYKTLQINYMQNINNVNLSQYFPFWADWNTLSQYYKK</sequence>
<dbReference type="GO" id="GO:0042274">
    <property type="term" value="P:ribosomal small subunit biogenesis"/>
    <property type="evidence" value="ECO:0007669"/>
    <property type="project" value="TreeGrafter"/>
</dbReference>
<keyword evidence="3 6" id="KW-0694">RNA-binding</keyword>
<evidence type="ECO:0000256" key="3">
    <source>
        <dbReference type="ARBA" id="ARBA00022884"/>
    </source>
</evidence>
<dbReference type="SMART" id="SM00363">
    <property type="entry name" value="S4"/>
    <property type="match status" value="1"/>
</dbReference>
<dbReference type="PROSITE" id="PS00632">
    <property type="entry name" value="RIBOSOMAL_S4"/>
    <property type="match status" value="1"/>
</dbReference>
<keyword evidence="4 8" id="KW-0689">Ribosomal protein</keyword>
<dbReference type="Gene3D" id="3.10.290.10">
    <property type="entry name" value="RNA-binding S4 domain"/>
    <property type="match status" value="1"/>
</dbReference>
<dbReference type="AlphaFoldDB" id="A0A7T0GFZ3"/>
<dbReference type="GO" id="GO:0003735">
    <property type="term" value="F:structural constituent of ribosome"/>
    <property type="evidence" value="ECO:0007669"/>
    <property type="project" value="TreeGrafter"/>
</dbReference>
<evidence type="ECO:0000256" key="4">
    <source>
        <dbReference type="ARBA" id="ARBA00022980"/>
    </source>
</evidence>
<dbReference type="InterPro" id="IPR002942">
    <property type="entry name" value="S4_RNA-bd"/>
</dbReference>
<dbReference type="Pfam" id="PF01479">
    <property type="entry name" value="S4"/>
    <property type="match status" value="1"/>
</dbReference>